<sequence length="320" mass="36413">MDYLPGDNSRYKDVDYWDERYKTEQCYDWLGGFSKFQHLLEKHVKKEDSILVLGCGNSSMSGDMYSAGYRSITNIDYSSVCISTMSARHSDCPGMTWHEMDMRQLSFPDESFDVVLEKATLDAIMVEEKTPWEVSPQTAYFIHKTLTEWLSEDFQAGEMCVLTLSGWAEDVGCEERRGEERRGEDGSVVERKFGGGNVGGQNGGGRESEGGDRESNTLTFSLLSITVPSTISRCLKPGGRFVSVTFANPFFRKRLYARTEYSWSIKKYSYGEGFEYFVYVMTKGEELSPEDASLEKKLLEDNKSSPTRVTTVQKEDEEDY</sequence>
<keyword evidence="2" id="KW-1185">Reference proteome</keyword>
<feature type="non-terminal residue" evidence="1">
    <location>
        <position position="320"/>
    </location>
</feature>
<comment type="caution">
    <text evidence="1">The sequence shown here is derived from an EMBL/GenBank/DDBJ whole genome shotgun (WGS) entry which is preliminary data.</text>
</comment>
<dbReference type="Proteomes" id="UP000831701">
    <property type="component" value="Chromosome 3"/>
</dbReference>
<protein>
    <submittedName>
        <fullName evidence="1">Uncharacterized protein</fullName>
    </submittedName>
</protein>
<evidence type="ECO:0000313" key="1">
    <source>
        <dbReference type="EMBL" id="KAI3374994.1"/>
    </source>
</evidence>
<reference evidence="1" key="1">
    <citation type="submission" date="2022-04" db="EMBL/GenBank/DDBJ databases">
        <title>Jade perch genome.</title>
        <authorList>
            <person name="Chao B."/>
        </authorList>
    </citation>
    <scope>NUCLEOTIDE SEQUENCE</scope>
    <source>
        <strain evidence="1">CB-2022</strain>
    </source>
</reference>
<accession>A0ACB8X5G2</accession>
<dbReference type="EMBL" id="CM041533">
    <property type="protein sequence ID" value="KAI3374994.1"/>
    <property type="molecule type" value="Genomic_DNA"/>
</dbReference>
<gene>
    <name evidence="1" type="ORF">L3Q82_021522</name>
</gene>
<evidence type="ECO:0000313" key="2">
    <source>
        <dbReference type="Proteomes" id="UP000831701"/>
    </source>
</evidence>
<name>A0ACB8X5G2_9TELE</name>
<organism evidence="1 2">
    <name type="scientific">Scortum barcoo</name>
    <name type="common">barcoo grunter</name>
    <dbReference type="NCBI Taxonomy" id="214431"/>
    <lineage>
        <taxon>Eukaryota</taxon>
        <taxon>Metazoa</taxon>
        <taxon>Chordata</taxon>
        <taxon>Craniata</taxon>
        <taxon>Vertebrata</taxon>
        <taxon>Euteleostomi</taxon>
        <taxon>Actinopterygii</taxon>
        <taxon>Neopterygii</taxon>
        <taxon>Teleostei</taxon>
        <taxon>Neoteleostei</taxon>
        <taxon>Acanthomorphata</taxon>
        <taxon>Eupercaria</taxon>
        <taxon>Centrarchiformes</taxon>
        <taxon>Terapontoidei</taxon>
        <taxon>Terapontidae</taxon>
        <taxon>Scortum</taxon>
    </lineage>
</organism>
<proteinExistence type="predicted"/>